<accession>J0S8R7</accession>
<organism evidence="2 3">
    <name type="scientific">Methanofollis liminatans DSM 4140</name>
    <dbReference type="NCBI Taxonomy" id="28892"/>
    <lineage>
        <taxon>Archaea</taxon>
        <taxon>Methanobacteriati</taxon>
        <taxon>Methanobacteriota</taxon>
        <taxon>Stenosarchaea group</taxon>
        <taxon>Methanomicrobia</taxon>
        <taxon>Methanomicrobiales</taxon>
        <taxon>Methanomicrobiaceae</taxon>
        <taxon>Methanofollis</taxon>
    </lineage>
</organism>
<dbReference type="RefSeq" id="WP_004038570.1">
    <property type="nucleotide sequence ID" value="NZ_CM001555.1"/>
</dbReference>
<dbReference type="Proteomes" id="UP000005095">
    <property type="component" value="Chromosome"/>
</dbReference>
<dbReference type="EMBL" id="CM001555">
    <property type="protein sequence ID" value="EJG06994.1"/>
    <property type="molecule type" value="Genomic_DNA"/>
</dbReference>
<evidence type="ECO:0000313" key="2">
    <source>
        <dbReference type="EMBL" id="EJG06994.1"/>
    </source>
</evidence>
<dbReference type="STRING" id="28892.Metli_1036"/>
<feature type="transmembrane region" description="Helical" evidence="1">
    <location>
        <begin position="12"/>
        <end position="31"/>
    </location>
</feature>
<reference evidence="2 3" key="1">
    <citation type="submission" date="2011-08" db="EMBL/GenBank/DDBJ databases">
        <title>The complete genome of Methanofollis liminatans DSM 4140.</title>
        <authorList>
            <consortium name="US DOE Joint Genome Institute (JGI-PGF)"/>
            <person name="Lucas S."/>
            <person name="Han J."/>
            <person name="Lapidus A."/>
            <person name="Bruce D."/>
            <person name="Goodwin L."/>
            <person name="Pitluck S."/>
            <person name="Peters L."/>
            <person name="Kyrpides N."/>
            <person name="Mavromatis K."/>
            <person name="Ivanova N."/>
            <person name="Mikhailova N."/>
            <person name="Lu M."/>
            <person name="Detter J.C."/>
            <person name="Tapia R."/>
            <person name="Han C."/>
            <person name="Land M."/>
            <person name="Hauser L."/>
            <person name="Markowitz V."/>
            <person name="Cheng J.-F."/>
            <person name="Hugenholtz P."/>
            <person name="Woyke T."/>
            <person name="Wu D."/>
            <person name="Spring S."/>
            <person name="Schuler E."/>
            <person name="Brambilla E."/>
            <person name="Klenk H.-P."/>
            <person name="Eisen J.A."/>
        </authorList>
    </citation>
    <scope>NUCLEOTIDE SEQUENCE [LARGE SCALE GENOMIC DNA]</scope>
    <source>
        <strain evidence="2 3">DSM 4140</strain>
    </source>
</reference>
<keyword evidence="1" id="KW-0472">Membrane</keyword>
<proteinExistence type="predicted"/>
<protein>
    <submittedName>
        <fullName evidence="2">Uncharacterized protein</fullName>
    </submittedName>
</protein>
<keyword evidence="1" id="KW-1133">Transmembrane helix</keyword>
<sequence>MANDQGGVASATGLMGILVGFLVVGVIGVYIGDQMLTSASLNESDALYTSQQAVVETFTLGVTLAKVIIIVSIAAIIFVMLQNTGLVPSFKQGGGGEY</sequence>
<dbReference type="HOGENOM" id="CLU_2327289_0_0_2"/>
<dbReference type="AlphaFoldDB" id="J0S8R7"/>
<name>J0S8R7_9EURY</name>
<evidence type="ECO:0000313" key="3">
    <source>
        <dbReference type="Proteomes" id="UP000005095"/>
    </source>
</evidence>
<gene>
    <name evidence="2" type="ORF">Metli_1036</name>
</gene>
<feature type="transmembrane region" description="Helical" evidence="1">
    <location>
        <begin position="58"/>
        <end position="81"/>
    </location>
</feature>
<keyword evidence="3" id="KW-1185">Reference proteome</keyword>
<evidence type="ECO:0000256" key="1">
    <source>
        <dbReference type="SAM" id="Phobius"/>
    </source>
</evidence>
<keyword evidence="1" id="KW-0812">Transmembrane</keyword>